<protein>
    <submittedName>
        <fullName evidence="1">Zgc:112496</fullName>
    </submittedName>
</protein>
<evidence type="ECO:0000313" key="1">
    <source>
        <dbReference type="Ensembl" id="ENSPKIP00000022759.1"/>
    </source>
</evidence>
<dbReference type="Proteomes" id="UP000261540">
    <property type="component" value="Unplaced"/>
</dbReference>
<evidence type="ECO:0000313" key="2">
    <source>
        <dbReference type="Proteomes" id="UP000261540"/>
    </source>
</evidence>
<name>A0A3B3RW60_9TELE</name>
<organism evidence="1 2">
    <name type="scientific">Paramormyrops kingsleyae</name>
    <dbReference type="NCBI Taxonomy" id="1676925"/>
    <lineage>
        <taxon>Eukaryota</taxon>
        <taxon>Metazoa</taxon>
        <taxon>Chordata</taxon>
        <taxon>Craniata</taxon>
        <taxon>Vertebrata</taxon>
        <taxon>Euteleostomi</taxon>
        <taxon>Actinopterygii</taxon>
        <taxon>Neopterygii</taxon>
        <taxon>Teleostei</taxon>
        <taxon>Osteoglossocephala</taxon>
        <taxon>Osteoglossomorpha</taxon>
        <taxon>Osteoglossiformes</taxon>
        <taxon>Mormyridae</taxon>
        <taxon>Paramormyrops</taxon>
    </lineage>
</organism>
<dbReference type="GeneTree" id="ENSGT00530000064671"/>
<proteinExistence type="predicted"/>
<dbReference type="Ensembl" id="ENSPKIT00000003429.1">
    <property type="protein sequence ID" value="ENSPKIP00000022759.1"/>
    <property type="gene ID" value="ENSPKIG00000006638.1"/>
</dbReference>
<dbReference type="STRING" id="1676925.ENSPKIP00000022759"/>
<dbReference type="KEGG" id="pki:111841961"/>
<keyword evidence="2" id="KW-1185">Reference proteome</keyword>
<dbReference type="PANTHER" id="PTHR21521:SF0">
    <property type="entry name" value="AMUN, ISOFORM A"/>
    <property type="match status" value="1"/>
</dbReference>
<accession>A0A3B3RW60</accession>
<dbReference type="RefSeq" id="XP_023663919.1">
    <property type="nucleotide sequence ID" value="XM_023808151.2"/>
</dbReference>
<dbReference type="OrthoDB" id="8249012at2759"/>
<dbReference type="PANTHER" id="PTHR21521">
    <property type="entry name" value="AMUN, ISOFORM A"/>
    <property type="match status" value="1"/>
</dbReference>
<reference evidence="1" key="2">
    <citation type="submission" date="2025-09" db="UniProtKB">
        <authorList>
            <consortium name="Ensembl"/>
        </authorList>
    </citation>
    <scope>IDENTIFICATION</scope>
</reference>
<reference evidence="1" key="1">
    <citation type="submission" date="2025-08" db="UniProtKB">
        <authorList>
            <consortium name="Ensembl"/>
        </authorList>
    </citation>
    <scope>IDENTIFICATION</scope>
</reference>
<dbReference type="AlphaFoldDB" id="A0A3B3RW60"/>
<dbReference type="GeneID" id="111841961"/>
<sequence length="288" mass="32517">MSEDRLLFSCEDPALWRRIYKSYWRVVELKSMAKGKKPGKLLPLDKWYQDELPKAIASRPQRFLTHPELLKVMEWKLTRGKFRPRLQQLVATNPSETVEKCTKKAFSLLPDIQAAITELSSLKALGPATASAVLAAGSPELAAFMADEAVESIPYLKPVQYTAKHYSLYLQRVVERSCSLNEECPVCSSLLGHLTEHRNTKALLSDWPLSSPSIQRTVKRTGHPTRWSSVCGPGLWPVSCSPPCSKSSARRRALRRLWRAAGDQPRGRGPTRLYLPCYCSLFLSTFKE</sequence>